<accession>D4XAP6</accession>
<comment type="caution">
    <text evidence="2">The sequence shown here is derived from an EMBL/GenBank/DDBJ whole genome shotgun (WGS) entry which is preliminary data.</text>
</comment>
<dbReference type="EMBL" id="ADMS01000055">
    <property type="protein sequence ID" value="EFF76118.1"/>
    <property type="molecule type" value="Genomic_DNA"/>
</dbReference>
<dbReference type="Proteomes" id="UP000004510">
    <property type="component" value="Unassembled WGS sequence"/>
</dbReference>
<proteinExistence type="predicted"/>
<evidence type="ECO:0000313" key="2">
    <source>
        <dbReference type="EMBL" id="EFF76118.1"/>
    </source>
</evidence>
<evidence type="ECO:0000313" key="3">
    <source>
        <dbReference type="Proteomes" id="UP000004510"/>
    </source>
</evidence>
<sequence length="360" mass="38384">MTENNAAQPGQDPLFEAIDILTVAADELRHAHTLGDSFDDWTGEPEAKAEYDRTLRVVAALSKLRAEGVQADGKRHDLDWIEGVRVTDTVGRGWCVRIDGTDIFEDVNRYGCKGRRSFQIASGLPNKQDAERVAAEWLDHQRAALASAPVAAISIGVNASGQGATICIMQPHADGSATTIYSEMHPLGDSMGRAALASAPVAGEAQPVELRGVAETIKDGDGFWRSCSGCHELNEGRDTGPYSAVFKCHLGNGCSECGGIGAIWDSTDYQAMADAMARDMGQSVNAAPQASEAVRILFPAHLRKMWSGGAVQAWLDEHQGITPPKASAKGSMERYRNWQAEQAQADKDGGDCAKGAGDVS</sequence>
<organism evidence="2 3">
    <name type="scientific">Achromobacter piechaudii ATCC 43553</name>
    <dbReference type="NCBI Taxonomy" id="742159"/>
    <lineage>
        <taxon>Bacteria</taxon>
        <taxon>Pseudomonadati</taxon>
        <taxon>Pseudomonadota</taxon>
        <taxon>Betaproteobacteria</taxon>
        <taxon>Burkholderiales</taxon>
        <taxon>Alcaligenaceae</taxon>
        <taxon>Achromobacter</taxon>
    </lineage>
</organism>
<dbReference type="OrthoDB" id="9102475at2"/>
<reference evidence="3" key="1">
    <citation type="submission" date="2010-03" db="EMBL/GenBank/DDBJ databases">
        <title>Complete sequence of Mobiluncus curtisii ATCC 43063.</title>
        <authorList>
            <person name="Muzny D."/>
            <person name="Qin X."/>
            <person name="Deng J."/>
            <person name="Jiang H."/>
            <person name="Liu Y."/>
            <person name="Qu J."/>
            <person name="Song X.-Z."/>
            <person name="Zhang L."/>
            <person name="Thornton R."/>
            <person name="Coyle M."/>
            <person name="Francisco L."/>
            <person name="Jackson L."/>
            <person name="Javaid M."/>
            <person name="Korchina V."/>
            <person name="Kovar C."/>
            <person name="Mata R."/>
            <person name="Mathew T."/>
            <person name="Ngo R."/>
            <person name="Nguyen L."/>
            <person name="Nguyen N."/>
            <person name="Okwuonu G."/>
            <person name="Ongeri F."/>
            <person name="Pham C."/>
            <person name="Simmons D."/>
            <person name="Wilczek-Boney K."/>
            <person name="Hale W."/>
            <person name="Jakkamsetti A."/>
            <person name="Pham P."/>
            <person name="Ruth R."/>
            <person name="San Lucas F."/>
            <person name="Warren J."/>
            <person name="Zhang J."/>
            <person name="Zhao Z."/>
            <person name="Zhou C."/>
            <person name="Zhu D."/>
            <person name="Lee S."/>
            <person name="Bess C."/>
            <person name="Blankenburg K."/>
            <person name="Forbes L."/>
            <person name="Fu Q."/>
            <person name="Gubbala S."/>
            <person name="Hirani K."/>
            <person name="Jayaseelan J.C."/>
            <person name="Lara F."/>
            <person name="Munidasa M."/>
            <person name="Palculict T."/>
            <person name="Patil S."/>
            <person name="Pu L.-L."/>
            <person name="Saada N."/>
            <person name="Tang L."/>
            <person name="Weissenberger G."/>
            <person name="Zhu Y."/>
            <person name="Hemphill L."/>
            <person name="Shang Y."/>
            <person name="Youmans B."/>
            <person name="Ayvaz T."/>
            <person name="Ross M."/>
            <person name="Santibanez J."/>
            <person name="Aqrawi P."/>
            <person name="Gross S."/>
            <person name="Joshi V."/>
            <person name="Fowler G."/>
            <person name="Nazareth L."/>
            <person name="Reid J."/>
            <person name="Worley K."/>
            <person name="Petrosino J."/>
            <person name="Highlander S."/>
            <person name="Gibbs R."/>
            <person name="Gibbs R."/>
        </authorList>
    </citation>
    <scope>NUCLEOTIDE SEQUENCE [LARGE SCALE GENOMIC DNA]</scope>
    <source>
        <strain evidence="3">ATCC 43553</strain>
    </source>
</reference>
<name>D4XAP6_9BURK</name>
<dbReference type="AlphaFoldDB" id="D4XAP6"/>
<dbReference type="RefSeq" id="WP_006218600.1">
    <property type="nucleotide sequence ID" value="NZ_GG770409.1"/>
</dbReference>
<dbReference type="PATRIC" id="fig|742159.3.peg.3496"/>
<feature type="region of interest" description="Disordered" evidence="1">
    <location>
        <begin position="321"/>
        <end position="360"/>
    </location>
</feature>
<evidence type="ECO:0000256" key="1">
    <source>
        <dbReference type="SAM" id="MobiDB-lite"/>
    </source>
</evidence>
<gene>
    <name evidence="2" type="ORF">HMPREF0004_2543</name>
</gene>
<protein>
    <submittedName>
        <fullName evidence="2">Uncharacterized protein</fullName>
    </submittedName>
</protein>
<dbReference type="HOGENOM" id="CLU_768643_0_0_4"/>